<reference evidence="2 3" key="1">
    <citation type="journal article" date="2016" name="Nat. Commun.">
        <title>Thousands of microbial genomes shed light on interconnected biogeochemical processes in an aquifer system.</title>
        <authorList>
            <person name="Anantharaman K."/>
            <person name="Brown C.T."/>
            <person name="Hug L.A."/>
            <person name="Sharon I."/>
            <person name="Castelle C.J."/>
            <person name="Probst A.J."/>
            <person name="Thomas B.C."/>
            <person name="Singh A."/>
            <person name="Wilkins M.J."/>
            <person name="Karaoz U."/>
            <person name="Brodie E.L."/>
            <person name="Williams K.H."/>
            <person name="Hubbard S.S."/>
            <person name="Banfield J.F."/>
        </authorList>
    </citation>
    <scope>NUCLEOTIDE SEQUENCE [LARGE SCALE GENOMIC DNA]</scope>
</reference>
<evidence type="ECO:0000313" key="2">
    <source>
        <dbReference type="EMBL" id="OGG04150.1"/>
    </source>
</evidence>
<dbReference type="Gene3D" id="3.40.50.1820">
    <property type="entry name" value="alpha/beta hydrolase"/>
    <property type="match status" value="1"/>
</dbReference>
<accession>A0A1F5YVB8</accession>
<name>A0A1F5YVB8_9BACT</name>
<dbReference type="EMBL" id="MFJD01000004">
    <property type="protein sequence ID" value="OGG04150.1"/>
    <property type="molecule type" value="Genomic_DNA"/>
</dbReference>
<dbReference type="PANTHER" id="PTHR43798:SF33">
    <property type="entry name" value="HYDROLASE, PUTATIVE (AFU_ORTHOLOGUE AFUA_2G14860)-RELATED"/>
    <property type="match status" value="1"/>
</dbReference>
<proteinExistence type="predicted"/>
<dbReference type="SUPFAM" id="SSF53474">
    <property type="entry name" value="alpha/beta-Hydrolases"/>
    <property type="match status" value="1"/>
</dbReference>
<dbReference type="AlphaFoldDB" id="A0A1F5YVB8"/>
<dbReference type="PANTHER" id="PTHR43798">
    <property type="entry name" value="MONOACYLGLYCEROL LIPASE"/>
    <property type="match status" value="1"/>
</dbReference>
<dbReference type="InterPro" id="IPR050266">
    <property type="entry name" value="AB_hydrolase_sf"/>
</dbReference>
<dbReference type="Proteomes" id="UP000178448">
    <property type="component" value="Unassembled WGS sequence"/>
</dbReference>
<organism evidence="2 3">
    <name type="scientific">Candidatus Gottesmanbacteria bacterium RBG_16_52_11</name>
    <dbReference type="NCBI Taxonomy" id="1798374"/>
    <lineage>
        <taxon>Bacteria</taxon>
        <taxon>Candidatus Gottesmaniibacteriota</taxon>
    </lineage>
</organism>
<comment type="caution">
    <text evidence="2">The sequence shown here is derived from an EMBL/GenBank/DDBJ whole genome shotgun (WGS) entry which is preliminary data.</text>
</comment>
<dbReference type="Pfam" id="PF00561">
    <property type="entry name" value="Abhydrolase_1"/>
    <property type="match status" value="1"/>
</dbReference>
<protein>
    <recommendedName>
        <fullName evidence="1">AB hydrolase-1 domain-containing protein</fullName>
    </recommendedName>
</protein>
<dbReference type="InterPro" id="IPR000073">
    <property type="entry name" value="AB_hydrolase_1"/>
</dbReference>
<dbReference type="PRINTS" id="PR00111">
    <property type="entry name" value="ABHYDROLASE"/>
</dbReference>
<dbReference type="STRING" id="1798374.A2Z33_03245"/>
<gene>
    <name evidence="2" type="ORF">A2Z33_03245</name>
</gene>
<feature type="domain" description="AB hydrolase-1" evidence="1">
    <location>
        <begin position="13"/>
        <end position="227"/>
    </location>
</feature>
<dbReference type="GO" id="GO:0016020">
    <property type="term" value="C:membrane"/>
    <property type="evidence" value="ECO:0007669"/>
    <property type="project" value="TreeGrafter"/>
</dbReference>
<sequence>MAKKKKAVGSLTRVVILHGWAYRTGRWQVFCRILTDSGFDPVLLPLPGLTAPTDKAWTVPEYMAWLDRRIAAMPGTVIMVGHSNGGRLAMWYTLTHPDRIGHLVLIDSAGIRHNDPLSVLKRAVFKFLAKTGKRLTRSEKLKRLLYILAREKDYYDAPGHTKITMRNLLSADAGLSPGQISVPATIIWGRMDRITPLADGEALHRLIPHSQLRVINDAGHAPQFTHPQEVAAIIGRLFS</sequence>
<dbReference type="InterPro" id="IPR029058">
    <property type="entry name" value="AB_hydrolase_fold"/>
</dbReference>
<evidence type="ECO:0000259" key="1">
    <source>
        <dbReference type="Pfam" id="PF00561"/>
    </source>
</evidence>
<evidence type="ECO:0000313" key="3">
    <source>
        <dbReference type="Proteomes" id="UP000178448"/>
    </source>
</evidence>